<evidence type="ECO:0000256" key="7">
    <source>
        <dbReference type="ARBA" id="ARBA00022967"/>
    </source>
</evidence>
<dbReference type="InterPro" id="IPR027417">
    <property type="entry name" value="P-loop_NTPase"/>
</dbReference>
<reference evidence="12 13" key="1">
    <citation type="submission" date="2020-03" db="EMBL/GenBank/DDBJ databases">
        <title>Propioniciclava sp. nov., isolated from Hydrophilus acuminatus.</title>
        <authorList>
            <person name="Hyun D.-W."/>
            <person name="Bae J.-W."/>
        </authorList>
    </citation>
    <scope>NUCLEOTIDE SEQUENCE [LARGE SCALE GENOMIC DNA]</scope>
    <source>
        <strain evidence="12 13">HDW11</strain>
    </source>
</reference>
<keyword evidence="7" id="KW-1278">Translocase</keyword>
<evidence type="ECO:0000256" key="3">
    <source>
        <dbReference type="ARBA" id="ARBA00022496"/>
    </source>
</evidence>
<evidence type="ECO:0000256" key="1">
    <source>
        <dbReference type="ARBA" id="ARBA00022448"/>
    </source>
</evidence>
<organism evidence="12 13">
    <name type="scientific">Propioniciclava coleopterorum</name>
    <dbReference type="NCBI Taxonomy" id="2714937"/>
    <lineage>
        <taxon>Bacteria</taxon>
        <taxon>Bacillati</taxon>
        <taxon>Actinomycetota</taxon>
        <taxon>Actinomycetes</taxon>
        <taxon>Propionibacteriales</taxon>
        <taxon>Propionibacteriaceae</taxon>
        <taxon>Propioniciclava</taxon>
    </lineage>
</organism>
<dbReference type="GO" id="GO:0015408">
    <property type="term" value="F:ABC-type ferric iron transporter activity"/>
    <property type="evidence" value="ECO:0007669"/>
    <property type="project" value="InterPro"/>
</dbReference>
<dbReference type="SUPFAM" id="SSF52540">
    <property type="entry name" value="P-loop containing nucleoside triphosphate hydrolases"/>
    <property type="match status" value="1"/>
</dbReference>
<evidence type="ECO:0000256" key="9">
    <source>
        <dbReference type="ARBA" id="ARBA00023065"/>
    </source>
</evidence>
<dbReference type="PANTHER" id="PTHR42781:SF5">
    <property type="entry name" value="PUTRESCINE TRANSPORT ATP-BINDING PROTEIN POTG"/>
    <property type="match status" value="1"/>
</dbReference>
<dbReference type="EMBL" id="CP049865">
    <property type="protein sequence ID" value="QIK73824.1"/>
    <property type="molecule type" value="Genomic_DNA"/>
</dbReference>
<dbReference type="SMART" id="SM00382">
    <property type="entry name" value="AAA"/>
    <property type="match status" value="1"/>
</dbReference>
<dbReference type="PANTHER" id="PTHR42781">
    <property type="entry name" value="SPERMIDINE/PUTRESCINE IMPORT ATP-BINDING PROTEIN POTA"/>
    <property type="match status" value="1"/>
</dbReference>
<keyword evidence="6 12" id="KW-0067">ATP-binding</keyword>
<keyword evidence="2" id="KW-1003">Cell membrane</keyword>
<keyword evidence="3" id="KW-0410">Iron transport</keyword>
<evidence type="ECO:0000256" key="8">
    <source>
        <dbReference type="ARBA" id="ARBA00023004"/>
    </source>
</evidence>
<dbReference type="CDD" id="cd03259">
    <property type="entry name" value="ABC_Carb_Solutes_like"/>
    <property type="match status" value="1"/>
</dbReference>
<protein>
    <submittedName>
        <fullName evidence="12">ABC transporter ATP-binding protein</fullName>
    </submittedName>
</protein>
<dbReference type="Gene3D" id="3.40.50.300">
    <property type="entry name" value="P-loop containing nucleotide triphosphate hydrolases"/>
    <property type="match status" value="1"/>
</dbReference>
<dbReference type="Pfam" id="PF00005">
    <property type="entry name" value="ABC_tran"/>
    <property type="match status" value="1"/>
</dbReference>
<evidence type="ECO:0000256" key="4">
    <source>
        <dbReference type="ARBA" id="ARBA00022519"/>
    </source>
</evidence>
<sequence length="325" mass="34309">MTREAPTDAVAPDGTITAVAGVSLHVEPGEIVALLGASGSGKSSLLRAVAGLEPLAAGRVSWDGADLAGVPTHKRNMGLMFQDPALFPNLSVGKNVAYGLHKLPRARRAGVVERFLELVGLPGYASRQVSELSGGQAQRVALARSLAPEPRLMLLDEPLSALDRALRERLVGVLSEVLRATGTTAIHVTHDQDEAFALADRVGVMAAGKLLQFDRPEVLWRRPVSVEVATFLGYDLVLTPEDAEALGVGTLRATAPVALGPESLFQDAAGAELAIVDQLARRGYVEVGVRLPSGQRAELRVPDRLDAETVRVRTDPDAVSVVQPG</sequence>
<evidence type="ECO:0000256" key="2">
    <source>
        <dbReference type="ARBA" id="ARBA00022475"/>
    </source>
</evidence>
<dbReference type="PROSITE" id="PS50893">
    <property type="entry name" value="ABC_TRANSPORTER_2"/>
    <property type="match status" value="1"/>
</dbReference>
<keyword evidence="4" id="KW-0997">Cell inner membrane</keyword>
<dbReference type="AlphaFoldDB" id="A0A6G7YAA2"/>
<keyword evidence="5" id="KW-0547">Nucleotide-binding</keyword>
<proteinExistence type="predicted"/>
<dbReference type="InterPro" id="IPR017871">
    <property type="entry name" value="ABC_transporter-like_CS"/>
</dbReference>
<accession>A0A6G7YAA2</accession>
<dbReference type="PROSITE" id="PS00211">
    <property type="entry name" value="ABC_TRANSPORTER_1"/>
    <property type="match status" value="1"/>
</dbReference>
<feature type="domain" description="ABC transporter" evidence="11">
    <location>
        <begin position="2"/>
        <end position="232"/>
    </location>
</feature>
<evidence type="ECO:0000256" key="6">
    <source>
        <dbReference type="ARBA" id="ARBA00022840"/>
    </source>
</evidence>
<keyword evidence="13" id="KW-1185">Reference proteome</keyword>
<evidence type="ECO:0000313" key="12">
    <source>
        <dbReference type="EMBL" id="QIK73824.1"/>
    </source>
</evidence>
<dbReference type="KEGG" id="prv:G7070_05520"/>
<dbReference type="InterPro" id="IPR050093">
    <property type="entry name" value="ABC_SmlMolc_Importer"/>
</dbReference>
<dbReference type="GO" id="GO:0016020">
    <property type="term" value="C:membrane"/>
    <property type="evidence" value="ECO:0007669"/>
    <property type="project" value="InterPro"/>
</dbReference>
<dbReference type="Proteomes" id="UP000501058">
    <property type="component" value="Chromosome"/>
</dbReference>
<keyword evidence="9" id="KW-0406">Ion transport</keyword>
<dbReference type="InterPro" id="IPR003439">
    <property type="entry name" value="ABC_transporter-like_ATP-bd"/>
</dbReference>
<keyword evidence="10" id="KW-0472">Membrane</keyword>
<dbReference type="InterPro" id="IPR003593">
    <property type="entry name" value="AAA+_ATPase"/>
</dbReference>
<evidence type="ECO:0000313" key="13">
    <source>
        <dbReference type="Proteomes" id="UP000501058"/>
    </source>
</evidence>
<keyword evidence="8" id="KW-0408">Iron</keyword>
<dbReference type="InterPro" id="IPR015853">
    <property type="entry name" value="ABC_transpr_FbpC"/>
</dbReference>
<keyword evidence="1" id="KW-0813">Transport</keyword>
<dbReference type="GO" id="GO:0005524">
    <property type="term" value="F:ATP binding"/>
    <property type="evidence" value="ECO:0007669"/>
    <property type="project" value="UniProtKB-KW"/>
</dbReference>
<name>A0A6G7YAA2_9ACTN</name>
<evidence type="ECO:0000259" key="11">
    <source>
        <dbReference type="PROSITE" id="PS50893"/>
    </source>
</evidence>
<evidence type="ECO:0000256" key="10">
    <source>
        <dbReference type="ARBA" id="ARBA00023136"/>
    </source>
</evidence>
<gene>
    <name evidence="12" type="ORF">G7070_05520</name>
</gene>
<dbReference type="GO" id="GO:0016887">
    <property type="term" value="F:ATP hydrolysis activity"/>
    <property type="evidence" value="ECO:0007669"/>
    <property type="project" value="InterPro"/>
</dbReference>
<evidence type="ECO:0000256" key="5">
    <source>
        <dbReference type="ARBA" id="ARBA00022741"/>
    </source>
</evidence>